<dbReference type="CDD" id="cd01949">
    <property type="entry name" value="GGDEF"/>
    <property type="match status" value="1"/>
</dbReference>
<feature type="transmembrane region" description="Helical" evidence="1">
    <location>
        <begin position="99"/>
        <end position="114"/>
    </location>
</feature>
<dbReference type="InterPro" id="IPR050469">
    <property type="entry name" value="Diguanylate_Cyclase"/>
</dbReference>
<keyword evidence="1" id="KW-0812">Transmembrane</keyword>
<dbReference type="PATRIC" id="fig|1423810.4.peg.1978"/>
<feature type="transmembrane region" description="Helical" evidence="1">
    <location>
        <begin position="146"/>
        <end position="166"/>
    </location>
</feature>
<keyword evidence="4" id="KW-1185">Reference proteome</keyword>
<feature type="transmembrane region" description="Helical" evidence="1">
    <location>
        <begin position="12"/>
        <end position="29"/>
    </location>
</feature>
<dbReference type="GO" id="GO:1902201">
    <property type="term" value="P:negative regulation of bacterial-type flagellum-dependent cell motility"/>
    <property type="evidence" value="ECO:0007669"/>
    <property type="project" value="TreeGrafter"/>
</dbReference>
<keyword evidence="1" id="KW-0472">Membrane</keyword>
<keyword evidence="1" id="KW-1133">Transmembrane helix</keyword>
<evidence type="ECO:0000313" key="4">
    <source>
        <dbReference type="Proteomes" id="UP000051789"/>
    </source>
</evidence>
<dbReference type="SMART" id="SM00267">
    <property type="entry name" value="GGDEF"/>
    <property type="match status" value="1"/>
</dbReference>
<dbReference type="PROSITE" id="PS50887">
    <property type="entry name" value="GGDEF"/>
    <property type="match status" value="1"/>
</dbReference>
<name>A0A0R2CFS9_9LACO</name>
<evidence type="ECO:0000259" key="2">
    <source>
        <dbReference type="PROSITE" id="PS50887"/>
    </source>
</evidence>
<feature type="transmembrane region" description="Helical" evidence="1">
    <location>
        <begin position="172"/>
        <end position="189"/>
    </location>
</feature>
<dbReference type="STRING" id="1423810.FD19_GL001929"/>
<protein>
    <submittedName>
        <fullName evidence="3">Diguanylate cyclase phosphodiesterase domain-containing protein</fullName>
    </submittedName>
</protein>
<dbReference type="NCBIfam" id="TIGR00254">
    <property type="entry name" value="GGDEF"/>
    <property type="match status" value="1"/>
</dbReference>
<comment type="caution">
    <text evidence="3">The sequence shown here is derived from an EMBL/GenBank/DDBJ whole genome shotgun (WGS) entry which is preliminary data.</text>
</comment>
<dbReference type="Proteomes" id="UP000051789">
    <property type="component" value="Unassembled WGS sequence"/>
</dbReference>
<dbReference type="InterPro" id="IPR029787">
    <property type="entry name" value="Nucleotide_cyclase"/>
</dbReference>
<dbReference type="GO" id="GO:0052621">
    <property type="term" value="F:diguanylate cyclase activity"/>
    <property type="evidence" value="ECO:0007669"/>
    <property type="project" value="TreeGrafter"/>
</dbReference>
<dbReference type="GO" id="GO:0005886">
    <property type="term" value="C:plasma membrane"/>
    <property type="evidence" value="ECO:0007669"/>
    <property type="project" value="TreeGrafter"/>
</dbReference>
<feature type="transmembrane region" description="Helical" evidence="1">
    <location>
        <begin position="50"/>
        <end position="68"/>
    </location>
</feature>
<proteinExistence type="predicted"/>
<dbReference type="AlphaFoldDB" id="A0A0R2CFS9"/>
<dbReference type="InterPro" id="IPR000160">
    <property type="entry name" value="GGDEF_dom"/>
</dbReference>
<feature type="domain" description="GGDEF" evidence="2">
    <location>
        <begin position="239"/>
        <end position="378"/>
    </location>
</feature>
<dbReference type="GO" id="GO:0043709">
    <property type="term" value="P:cell adhesion involved in single-species biofilm formation"/>
    <property type="evidence" value="ECO:0007669"/>
    <property type="project" value="TreeGrafter"/>
</dbReference>
<dbReference type="InterPro" id="IPR043128">
    <property type="entry name" value="Rev_trsase/Diguanyl_cyclase"/>
</dbReference>
<dbReference type="PANTHER" id="PTHR45138">
    <property type="entry name" value="REGULATORY COMPONENTS OF SENSORY TRANSDUCTION SYSTEM"/>
    <property type="match status" value="1"/>
</dbReference>
<sequence length="389" mass="45411">MLVSWGLRTTTFINNSLVLIGYALLFNWLQNTNSLTGRWRHWREPALIGMTIGFVVLFHFSSVLAMAAQNNPVGYGWTYLNFQGATLLYALLSSRRRHVFLTMIIVVSLWYWWLPHVSMSLPLDAWTIVMMYLATKFGVKIGTYWWIYYPFAYVYMAPFFIANWRSLNGIDVGWPWQFVTLTLILWFLWETHYRFKARRTHEAHLLSEARIDDLTGLRNFRVFDADLHTAFDRLQDHNELYALYTFDIDHFKRVNDTYGHVVGNTVLQAVAKRLREVVAQFDYPVRTYRTGGEEFSFLLLDVVEDFDKASAYSTAVQKALSDLTFTTDRGDQFHITVSIGQDRSIHEDRNYLDIYKRADKYLYNSKNHGRNAITIHGITISKPNAASPN</sequence>
<organism evidence="3 4">
    <name type="scientific">Lacticaseibacillus thailandensis DSM 22698 = JCM 13996</name>
    <dbReference type="NCBI Taxonomy" id="1423810"/>
    <lineage>
        <taxon>Bacteria</taxon>
        <taxon>Bacillati</taxon>
        <taxon>Bacillota</taxon>
        <taxon>Bacilli</taxon>
        <taxon>Lactobacillales</taxon>
        <taxon>Lactobacillaceae</taxon>
        <taxon>Lacticaseibacillus</taxon>
    </lineage>
</organism>
<dbReference type="Gene3D" id="3.30.70.270">
    <property type="match status" value="1"/>
</dbReference>
<dbReference type="EMBL" id="AYZK01000009">
    <property type="protein sequence ID" value="KRM86499.1"/>
    <property type="molecule type" value="Genomic_DNA"/>
</dbReference>
<feature type="transmembrane region" description="Helical" evidence="1">
    <location>
        <begin position="74"/>
        <end position="92"/>
    </location>
</feature>
<dbReference type="Pfam" id="PF00990">
    <property type="entry name" value="GGDEF"/>
    <property type="match status" value="1"/>
</dbReference>
<gene>
    <name evidence="3" type="ORF">FD19_GL001929</name>
</gene>
<evidence type="ECO:0000256" key="1">
    <source>
        <dbReference type="SAM" id="Phobius"/>
    </source>
</evidence>
<reference evidence="3 4" key="1">
    <citation type="journal article" date="2015" name="Genome Announc.">
        <title>Expanding the biotechnology potential of lactobacilli through comparative genomics of 213 strains and associated genera.</title>
        <authorList>
            <person name="Sun Z."/>
            <person name="Harris H.M."/>
            <person name="McCann A."/>
            <person name="Guo C."/>
            <person name="Argimon S."/>
            <person name="Zhang W."/>
            <person name="Yang X."/>
            <person name="Jeffery I.B."/>
            <person name="Cooney J.C."/>
            <person name="Kagawa T.F."/>
            <person name="Liu W."/>
            <person name="Song Y."/>
            <person name="Salvetti E."/>
            <person name="Wrobel A."/>
            <person name="Rasinkangas P."/>
            <person name="Parkhill J."/>
            <person name="Rea M.C."/>
            <person name="O'Sullivan O."/>
            <person name="Ritari J."/>
            <person name="Douillard F.P."/>
            <person name="Paul Ross R."/>
            <person name="Yang R."/>
            <person name="Briner A.E."/>
            <person name="Felis G.E."/>
            <person name="de Vos W.M."/>
            <person name="Barrangou R."/>
            <person name="Klaenhammer T.R."/>
            <person name="Caufield P.W."/>
            <person name="Cui Y."/>
            <person name="Zhang H."/>
            <person name="O'Toole P.W."/>
        </authorList>
    </citation>
    <scope>NUCLEOTIDE SEQUENCE [LARGE SCALE GENOMIC DNA]</scope>
    <source>
        <strain evidence="3 4">DSM 22698</strain>
    </source>
</reference>
<evidence type="ECO:0000313" key="3">
    <source>
        <dbReference type="EMBL" id="KRM86499.1"/>
    </source>
</evidence>
<dbReference type="RefSeq" id="WP_056969833.1">
    <property type="nucleotide sequence ID" value="NZ_AYZK01000009.1"/>
</dbReference>
<dbReference type="PANTHER" id="PTHR45138:SF9">
    <property type="entry name" value="DIGUANYLATE CYCLASE DGCM-RELATED"/>
    <property type="match status" value="1"/>
</dbReference>
<accession>A0A0R2CFS9</accession>
<dbReference type="SUPFAM" id="SSF55073">
    <property type="entry name" value="Nucleotide cyclase"/>
    <property type="match status" value="1"/>
</dbReference>